<name>A0A4U2ZDB6_9BACI</name>
<evidence type="ECO:0000256" key="3">
    <source>
        <dbReference type="ARBA" id="ARBA00022525"/>
    </source>
</evidence>
<evidence type="ECO:0000313" key="10">
    <source>
        <dbReference type="EMBL" id="TKI72388.1"/>
    </source>
</evidence>
<feature type="transmembrane region" description="Helical" evidence="8">
    <location>
        <begin position="181"/>
        <end position="200"/>
    </location>
</feature>
<keyword evidence="5" id="KW-0408">Iron</keyword>
<evidence type="ECO:0000256" key="1">
    <source>
        <dbReference type="ARBA" id="ARBA00004168"/>
    </source>
</evidence>
<dbReference type="InterPro" id="IPR006635">
    <property type="entry name" value="NEAT_dom"/>
</dbReference>
<keyword evidence="8" id="KW-1133">Transmembrane helix</keyword>
<reference evidence="10 11" key="1">
    <citation type="submission" date="2019-04" db="EMBL/GenBank/DDBJ databases">
        <title>Lysinibacillus genome sequencing.</title>
        <authorList>
            <person name="Dunlap C."/>
        </authorList>
    </citation>
    <scope>NUCLEOTIDE SEQUENCE [LARGE SCALE GENOMIC DNA]</scope>
    <source>
        <strain evidence="10 11">CCTCC AB 2010389</strain>
    </source>
</reference>
<keyword evidence="8" id="KW-0472">Membrane</keyword>
<dbReference type="InterPro" id="IPR037250">
    <property type="entry name" value="NEAT_dom_sf"/>
</dbReference>
<dbReference type="Gene3D" id="2.60.40.1850">
    <property type="match status" value="1"/>
</dbReference>
<dbReference type="SUPFAM" id="SSF158911">
    <property type="entry name" value="NEAT domain-like"/>
    <property type="match status" value="1"/>
</dbReference>
<evidence type="ECO:0000256" key="5">
    <source>
        <dbReference type="ARBA" id="ARBA00023004"/>
    </source>
</evidence>
<dbReference type="GO" id="GO:0015886">
    <property type="term" value="P:heme transport"/>
    <property type="evidence" value="ECO:0007669"/>
    <property type="project" value="InterPro"/>
</dbReference>
<feature type="domain" description="NEAT" evidence="9">
    <location>
        <begin position="22"/>
        <end position="139"/>
    </location>
</feature>
<dbReference type="PANTHER" id="PTHR37824:SF1">
    <property type="entry name" value="IRON-REGULATED SURFACE DETERMINANT PROTEIN C"/>
    <property type="match status" value="1"/>
</dbReference>
<dbReference type="AlphaFoldDB" id="A0A4U2ZDB6"/>
<dbReference type="InterPro" id="IPR019909">
    <property type="entry name" value="Haem_uptake_protein_IsdC"/>
</dbReference>
<keyword evidence="2" id="KW-0134">Cell wall</keyword>
<gene>
    <name evidence="10" type="primary">isdC</name>
    <name evidence="10" type="ORF">FC756_01685</name>
</gene>
<accession>A0A4U2ZDB6</accession>
<proteinExistence type="predicted"/>
<protein>
    <submittedName>
        <fullName evidence="10">Heme uptake protein IsdC</fullName>
    </submittedName>
</protein>
<keyword evidence="3" id="KW-0964">Secreted</keyword>
<dbReference type="NCBIfam" id="TIGR03656">
    <property type="entry name" value="IsdC"/>
    <property type="match status" value="1"/>
</dbReference>
<comment type="subcellular location">
    <subcellularLocation>
        <location evidence="1">Secreted</location>
        <location evidence="1">Cell wall</location>
        <topology evidence="1">Peptidoglycan-anchor</topology>
    </subcellularLocation>
</comment>
<dbReference type="GO" id="GO:0009274">
    <property type="term" value="C:peptidoglycan-based cell wall"/>
    <property type="evidence" value="ECO:0007669"/>
    <property type="project" value="InterPro"/>
</dbReference>
<dbReference type="Proteomes" id="UP000308744">
    <property type="component" value="Unassembled WGS sequence"/>
</dbReference>
<dbReference type="PANTHER" id="PTHR37824">
    <property type="entry name" value="IRON-REGULATED SURFACE DETERMINANT PROTEIN C"/>
    <property type="match status" value="1"/>
</dbReference>
<dbReference type="InterPro" id="IPR050436">
    <property type="entry name" value="IsdA"/>
</dbReference>
<dbReference type="CDD" id="cd06920">
    <property type="entry name" value="NEAT"/>
    <property type="match status" value="1"/>
</dbReference>
<evidence type="ECO:0000313" key="11">
    <source>
        <dbReference type="Proteomes" id="UP000308744"/>
    </source>
</evidence>
<dbReference type="EMBL" id="SZPU01000006">
    <property type="protein sequence ID" value="TKI72388.1"/>
    <property type="molecule type" value="Genomic_DNA"/>
</dbReference>
<comment type="caution">
    <text evidence="10">The sequence shown here is derived from an EMBL/GenBank/DDBJ whole genome shotgun (WGS) entry which is preliminary data.</text>
</comment>
<evidence type="ECO:0000256" key="2">
    <source>
        <dbReference type="ARBA" id="ARBA00022512"/>
    </source>
</evidence>
<dbReference type="SMART" id="SM00725">
    <property type="entry name" value="NEAT"/>
    <property type="match status" value="1"/>
</dbReference>
<keyword evidence="4" id="KW-0732">Signal</keyword>
<evidence type="ECO:0000256" key="6">
    <source>
        <dbReference type="ARBA" id="ARBA00023088"/>
    </source>
</evidence>
<dbReference type="PROSITE" id="PS50978">
    <property type="entry name" value="NEAT"/>
    <property type="match status" value="1"/>
</dbReference>
<keyword evidence="6" id="KW-0572">Peptidoglycan-anchor</keyword>
<keyword evidence="8" id="KW-0812">Transmembrane</keyword>
<dbReference type="GO" id="GO:0030492">
    <property type="term" value="F:hemoglobin binding"/>
    <property type="evidence" value="ECO:0007669"/>
    <property type="project" value="InterPro"/>
</dbReference>
<evidence type="ECO:0000256" key="7">
    <source>
        <dbReference type="SAM" id="MobiDB-lite"/>
    </source>
</evidence>
<evidence type="ECO:0000256" key="4">
    <source>
        <dbReference type="ARBA" id="ARBA00022729"/>
    </source>
</evidence>
<evidence type="ECO:0000256" key="8">
    <source>
        <dbReference type="SAM" id="Phobius"/>
    </source>
</evidence>
<sequence>MSMLVALFGILITPTNDVSAALVDGKYTINYQVNKPNSSSASIANDYFLKPGTLIVKNGSQVLQLKMKKSSWITKFESSTGGNKVISENKAEDTRIVEFALPSYTTPTPITMKVDIDDLNYHHEYTVDFVWDASSLKNEDGSAVASAVVQNSNNKDTTNNSGVINTSSSQERVTNPQTNDIFPFSILLLFCLSGILLFNLRKRSKEEKII</sequence>
<dbReference type="Pfam" id="PF05031">
    <property type="entry name" value="NEAT"/>
    <property type="match status" value="1"/>
</dbReference>
<organism evidence="10 11">
    <name type="scientific">Lysinibacillus mangiferihumi</name>
    <dbReference type="NCBI Taxonomy" id="1130819"/>
    <lineage>
        <taxon>Bacteria</taxon>
        <taxon>Bacillati</taxon>
        <taxon>Bacillota</taxon>
        <taxon>Bacilli</taxon>
        <taxon>Bacillales</taxon>
        <taxon>Bacillaceae</taxon>
        <taxon>Lysinibacillus</taxon>
    </lineage>
</organism>
<feature type="region of interest" description="Disordered" evidence="7">
    <location>
        <begin position="152"/>
        <end position="171"/>
    </location>
</feature>
<evidence type="ECO:0000259" key="9">
    <source>
        <dbReference type="PROSITE" id="PS50978"/>
    </source>
</evidence>
<keyword evidence="11" id="KW-1185">Reference proteome</keyword>